<organism evidence="1 2">
    <name type="scientific">Penicillium canescens</name>
    <dbReference type="NCBI Taxonomy" id="5083"/>
    <lineage>
        <taxon>Eukaryota</taxon>
        <taxon>Fungi</taxon>
        <taxon>Dikarya</taxon>
        <taxon>Ascomycota</taxon>
        <taxon>Pezizomycotina</taxon>
        <taxon>Eurotiomycetes</taxon>
        <taxon>Eurotiomycetidae</taxon>
        <taxon>Eurotiales</taxon>
        <taxon>Aspergillaceae</taxon>
        <taxon>Penicillium</taxon>
    </lineage>
</organism>
<evidence type="ECO:0000313" key="1">
    <source>
        <dbReference type="EMBL" id="KAJ6057678.1"/>
    </source>
</evidence>
<comment type="caution">
    <text evidence="1">The sequence shown here is derived from an EMBL/GenBank/DDBJ whole genome shotgun (WGS) entry which is preliminary data.</text>
</comment>
<gene>
    <name evidence="1" type="ORF">N7460_000952</name>
</gene>
<keyword evidence="2" id="KW-1185">Reference proteome</keyword>
<dbReference type="AlphaFoldDB" id="A0AAD6IQH6"/>
<accession>A0AAD6IQH6</accession>
<protein>
    <submittedName>
        <fullName evidence="1">Uncharacterized protein</fullName>
    </submittedName>
</protein>
<reference evidence="1" key="2">
    <citation type="submission" date="2023-01" db="EMBL/GenBank/DDBJ databases">
        <authorList>
            <person name="Petersen C."/>
        </authorList>
    </citation>
    <scope>NUCLEOTIDE SEQUENCE</scope>
    <source>
        <strain evidence="1">IBT 15450</strain>
    </source>
</reference>
<reference evidence="1" key="1">
    <citation type="journal article" date="2023" name="IMA Fungus">
        <title>Comparative genomic study of the Penicillium genus elucidates a diverse pangenome and 15 lateral gene transfer events.</title>
        <authorList>
            <person name="Petersen C."/>
            <person name="Sorensen T."/>
            <person name="Nielsen M.R."/>
            <person name="Sondergaard T.E."/>
            <person name="Sorensen J.L."/>
            <person name="Fitzpatrick D.A."/>
            <person name="Frisvad J.C."/>
            <person name="Nielsen K.L."/>
        </authorList>
    </citation>
    <scope>NUCLEOTIDE SEQUENCE</scope>
    <source>
        <strain evidence="1">IBT 15450</strain>
    </source>
</reference>
<dbReference type="EMBL" id="JAQJZL010000001">
    <property type="protein sequence ID" value="KAJ6057678.1"/>
    <property type="molecule type" value="Genomic_DNA"/>
</dbReference>
<sequence>MGIDDRRCRRVLDDSSGSYQTLAPGLEAQAEQYARISYRNCVGEEQSFDETYGKLSMRPDGLLATAK</sequence>
<name>A0AAD6IQH6_PENCN</name>
<proteinExistence type="predicted"/>
<dbReference type="Proteomes" id="UP001219568">
    <property type="component" value="Unassembled WGS sequence"/>
</dbReference>
<evidence type="ECO:0000313" key="2">
    <source>
        <dbReference type="Proteomes" id="UP001219568"/>
    </source>
</evidence>